<dbReference type="InterPro" id="IPR010982">
    <property type="entry name" value="Lambda_DNA-bd_dom_sf"/>
</dbReference>
<feature type="domain" description="HTH cro/C1-type" evidence="3">
    <location>
        <begin position="16"/>
        <end position="69"/>
    </location>
</feature>
<dbReference type="Pfam" id="PF13560">
    <property type="entry name" value="HTH_31"/>
    <property type="match status" value="1"/>
</dbReference>
<dbReference type="SUPFAM" id="SSF47413">
    <property type="entry name" value="lambda repressor-like DNA-binding domains"/>
    <property type="match status" value="1"/>
</dbReference>
<dbReference type="PROSITE" id="PS50943">
    <property type="entry name" value="HTH_CROC1"/>
    <property type="match status" value="1"/>
</dbReference>
<evidence type="ECO:0000256" key="2">
    <source>
        <dbReference type="SAM" id="MobiDB-lite"/>
    </source>
</evidence>
<dbReference type="Proteomes" id="UP001596512">
    <property type="component" value="Unassembled WGS sequence"/>
</dbReference>
<evidence type="ECO:0000313" key="4">
    <source>
        <dbReference type="EMBL" id="MFC7617417.1"/>
    </source>
</evidence>
<dbReference type="PANTHER" id="PTHR46797:SF1">
    <property type="entry name" value="METHYLPHOSPHONATE SYNTHASE"/>
    <property type="match status" value="1"/>
</dbReference>
<keyword evidence="5" id="KW-1185">Reference proteome</keyword>
<dbReference type="InterPro" id="IPR050807">
    <property type="entry name" value="TransReg_Diox_bact_type"/>
</dbReference>
<dbReference type="Gene3D" id="1.10.260.40">
    <property type="entry name" value="lambda repressor-like DNA-binding domains"/>
    <property type="match status" value="1"/>
</dbReference>
<name>A0ABW2TWW8_9PSEU</name>
<proteinExistence type="predicted"/>
<evidence type="ECO:0000259" key="3">
    <source>
        <dbReference type="PROSITE" id="PS50943"/>
    </source>
</evidence>
<dbReference type="PANTHER" id="PTHR46797">
    <property type="entry name" value="HTH-TYPE TRANSCRIPTIONAL REGULATOR"/>
    <property type="match status" value="1"/>
</dbReference>
<dbReference type="InterPro" id="IPR001387">
    <property type="entry name" value="Cro/C1-type_HTH"/>
</dbReference>
<organism evidence="4 5">
    <name type="scientific">Actinokineospora soli</name>
    <dbReference type="NCBI Taxonomy" id="1048753"/>
    <lineage>
        <taxon>Bacteria</taxon>
        <taxon>Bacillati</taxon>
        <taxon>Actinomycetota</taxon>
        <taxon>Actinomycetes</taxon>
        <taxon>Pseudonocardiales</taxon>
        <taxon>Pseudonocardiaceae</taxon>
        <taxon>Actinokineospora</taxon>
    </lineage>
</organism>
<keyword evidence="1" id="KW-0238">DNA-binding</keyword>
<protein>
    <submittedName>
        <fullName evidence="4">Helix-turn-helix domain-containing protein</fullName>
    </submittedName>
</protein>
<feature type="compositionally biased region" description="Low complexity" evidence="2">
    <location>
        <begin position="82"/>
        <end position="100"/>
    </location>
</feature>
<dbReference type="CDD" id="cd00093">
    <property type="entry name" value="HTH_XRE"/>
    <property type="match status" value="1"/>
</dbReference>
<sequence>MSSSVGIRQPEFGQRLRRLRLAKGLSQRDVAGTVVNPSYISLLESGARVPTLEVVMQLAAALEVAPEDLAGITVPTGLPAQPRAGGRSRPSPRAGRAAGSCTRSWCARRGTSAPGTRRRPGTSAGTPRPWPPAAWPRCSSTASPCTTCSPCAATTTPGTRCWSTWCARPRSSASPS</sequence>
<evidence type="ECO:0000256" key="1">
    <source>
        <dbReference type="ARBA" id="ARBA00023125"/>
    </source>
</evidence>
<feature type="region of interest" description="Disordered" evidence="2">
    <location>
        <begin position="73"/>
        <end position="136"/>
    </location>
</feature>
<dbReference type="EMBL" id="JBHTEY010000004">
    <property type="protein sequence ID" value="MFC7617417.1"/>
    <property type="molecule type" value="Genomic_DNA"/>
</dbReference>
<comment type="caution">
    <text evidence="4">The sequence shown here is derived from an EMBL/GenBank/DDBJ whole genome shotgun (WGS) entry which is preliminary data.</text>
</comment>
<dbReference type="SMART" id="SM00530">
    <property type="entry name" value="HTH_XRE"/>
    <property type="match status" value="1"/>
</dbReference>
<reference evidence="5" key="1">
    <citation type="journal article" date="2019" name="Int. J. Syst. Evol. Microbiol.">
        <title>The Global Catalogue of Microorganisms (GCM) 10K type strain sequencing project: providing services to taxonomists for standard genome sequencing and annotation.</title>
        <authorList>
            <consortium name="The Broad Institute Genomics Platform"/>
            <consortium name="The Broad Institute Genome Sequencing Center for Infectious Disease"/>
            <person name="Wu L."/>
            <person name="Ma J."/>
        </authorList>
    </citation>
    <scope>NUCLEOTIDE SEQUENCE [LARGE SCALE GENOMIC DNA]</scope>
    <source>
        <strain evidence="5">JCM 17695</strain>
    </source>
</reference>
<evidence type="ECO:0000313" key="5">
    <source>
        <dbReference type="Proteomes" id="UP001596512"/>
    </source>
</evidence>
<gene>
    <name evidence="4" type="ORF">ACFQV2_32345</name>
</gene>
<accession>A0ABW2TWW8</accession>